<keyword evidence="3" id="KW-1185">Reference proteome</keyword>
<dbReference type="SUPFAM" id="SSF81901">
    <property type="entry name" value="HCP-like"/>
    <property type="match status" value="1"/>
</dbReference>
<dbReference type="Gene3D" id="1.25.40.10">
    <property type="entry name" value="Tetratricopeptide repeat domain"/>
    <property type="match status" value="1"/>
</dbReference>
<proteinExistence type="predicted"/>
<dbReference type="EMBL" id="JADLZT010000013">
    <property type="protein sequence ID" value="MBF6026049.1"/>
    <property type="molecule type" value="Genomic_DNA"/>
</dbReference>
<gene>
    <name evidence="2" type="ORF">IU514_18620</name>
</gene>
<dbReference type="Proteomes" id="UP001429984">
    <property type="component" value="Unassembled WGS sequence"/>
</dbReference>
<evidence type="ECO:0000313" key="3">
    <source>
        <dbReference type="Proteomes" id="UP001429984"/>
    </source>
</evidence>
<accession>A0ABS0BAN5</accession>
<feature type="chain" id="PRO_5045833804" evidence="1">
    <location>
        <begin position="23"/>
        <end position="255"/>
    </location>
</feature>
<keyword evidence="1" id="KW-0732">Signal</keyword>
<reference evidence="2 3" key="1">
    <citation type="submission" date="2020-11" db="EMBL/GenBank/DDBJ databases">
        <title>Draft Genome Sequence and Secondary Metabolite Biosynthetic Potential of the Lysobacter niastensis Type strain DSM 18481.</title>
        <authorList>
            <person name="Turrini P."/>
            <person name="Artuso I."/>
            <person name="Tescari M."/>
            <person name="Lugli G.A."/>
            <person name="Frangipani E."/>
            <person name="Ventura M."/>
            <person name="Visca P."/>
        </authorList>
    </citation>
    <scope>NUCLEOTIDE SEQUENCE [LARGE SCALE GENOMIC DNA]</scope>
    <source>
        <strain evidence="2 3">DSM 18481</strain>
    </source>
</reference>
<dbReference type="InterPro" id="IPR011990">
    <property type="entry name" value="TPR-like_helical_dom_sf"/>
</dbReference>
<feature type="signal peptide" evidence="1">
    <location>
        <begin position="1"/>
        <end position="22"/>
    </location>
</feature>
<comment type="caution">
    <text evidence="2">The sequence shown here is derived from an EMBL/GenBank/DDBJ whole genome shotgun (WGS) entry which is preliminary data.</text>
</comment>
<evidence type="ECO:0000256" key="1">
    <source>
        <dbReference type="SAM" id="SignalP"/>
    </source>
</evidence>
<evidence type="ECO:0000313" key="2">
    <source>
        <dbReference type="EMBL" id="MBF6026049.1"/>
    </source>
</evidence>
<protein>
    <submittedName>
        <fullName evidence="2">Sel1 repeat family protein</fullName>
    </submittedName>
</protein>
<name>A0ABS0BAN5_9GAMM</name>
<sequence>MGKHRKTYLVPLALALCLPAQADERAINLDLYQTSLLQASGHPNELARWHGIWNFDNGRMDEARAYFERAASYGDKLSQHFLTLMYWNGEGVERDPAVAYVWADLAAERANNHDMLEMRERIWGELTEQQRRRALEIGPGYYAKYGDAAAQPRNDAAIRRFMRTQTGTRVGLLTSKLDVSAGRPDLWAGGGTSSFGPVKSTGTEFYADSRTRPGAYWKAEDVSLKALLKQVGAGRVDVGEVKKVEAPATTGDQGK</sequence>
<dbReference type="RefSeq" id="WP_194932647.1">
    <property type="nucleotide sequence ID" value="NZ_JADLZT010000013.1"/>
</dbReference>
<organism evidence="2 3">
    <name type="scientific">Lysobacter niastensis</name>
    <dbReference type="NCBI Taxonomy" id="380629"/>
    <lineage>
        <taxon>Bacteria</taxon>
        <taxon>Pseudomonadati</taxon>
        <taxon>Pseudomonadota</taxon>
        <taxon>Gammaproteobacteria</taxon>
        <taxon>Lysobacterales</taxon>
        <taxon>Lysobacteraceae</taxon>
        <taxon>Lysobacter</taxon>
    </lineage>
</organism>